<dbReference type="InterPro" id="IPR022698">
    <property type="entry name" value="OrsD"/>
</dbReference>
<dbReference type="Pfam" id="PF12013">
    <property type="entry name" value="OrsD"/>
    <property type="match status" value="1"/>
</dbReference>
<proteinExistence type="predicted"/>
<feature type="non-terminal residue" evidence="1">
    <location>
        <position position="1"/>
    </location>
</feature>
<keyword evidence="2" id="KW-1185">Reference proteome</keyword>
<reference evidence="1" key="1">
    <citation type="journal article" date="2021" name="Nat. Commun.">
        <title>Genetic determinants of endophytism in the Arabidopsis root mycobiome.</title>
        <authorList>
            <person name="Mesny F."/>
            <person name="Miyauchi S."/>
            <person name="Thiergart T."/>
            <person name="Pickel B."/>
            <person name="Atanasova L."/>
            <person name="Karlsson M."/>
            <person name="Huettel B."/>
            <person name="Barry K.W."/>
            <person name="Haridas S."/>
            <person name="Chen C."/>
            <person name="Bauer D."/>
            <person name="Andreopoulos W."/>
            <person name="Pangilinan J."/>
            <person name="LaButti K."/>
            <person name="Riley R."/>
            <person name="Lipzen A."/>
            <person name="Clum A."/>
            <person name="Drula E."/>
            <person name="Henrissat B."/>
            <person name="Kohler A."/>
            <person name="Grigoriev I.V."/>
            <person name="Martin F.M."/>
            <person name="Hacquard S."/>
        </authorList>
    </citation>
    <scope>NUCLEOTIDE SEQUENCE</scope>
    <source>
        <strain evidence="1">MPI-CAGE-AT-0021</strain>
    </source>
</reference>
<dbReference type="AlphaFoldDB" id="A0A9P9J774"/>
<comment type="caution">
    <text evidence="1">The sequence shown here is derived from an EMBL/GenBank/DDBJ whole genome shotgun (WGS) entry which is preliminary data.</text>
</comment>
<gene>
    <name evidence="1" type="ORF">B0J13DRAFT_405209</name>
</gene>
<accession>A0A9P9J774</accession>
<dbReference type="OrthoDB" id="5065247at2759"/>
<organism evidence="1 2">
    <name type="scientific">Dactylonectria estremocensis</name>
    <dbReference type="NCBI Taxonomy" id="1079267"/>
    <lineage>
        <taxon>Eukaryota</taxon>
        <taxon>Fungi</taxon>
        <taxon>Dikarya</taxon>
        <taxon>Ascomycota</taxon>
        <taxon>Pezizomycotina</taxon>
        <taxon>Sordariomycetes</taxon>
        <taxon>Hypocreomycetidae</taxon>
        <taxon>Hypocreales</taxon>
        <taxon>Nectriaceae</taxon>
        <taxon>Dactylonectria</taxon>
    </lineage>
</organism>
<sequence>QIQRLQNLHLHYNLPESAIICMRCGYALKADADRVGRHLGEHHGVPKSARRGLNSLILTLSLPDPDALPMRAGRSAPHPHLALQVGAACRHCQLRSTSLELLSRHLKKLYKDKIKKTGARGNQWLRDHIEDNLTFQSWKANDIHHSWIV</sequence>
<protein>
    <recommendedName>
        <fullName evidence="3">C2H2-type domain-containing protein</fullName>
    </recommendedName>
</protein>
<evidence type="ECO:0008006" key="3">
    <source>
        <dbReference type="Google" id="ProtNLM"/>
    </source>
</evidence>
<evidence type="ECO:0000313" key="2">
    <source>
        <dbReference type="Proteomes" id="UP000717696"/>
    </source>
</evidence>
<feature type="non-terminal residue" evidence="1">
    <location>
        <position position="149"/>
    </location>
</feature>
<evidence type="ECO:0000313" key="1">
    <source>
        <dbReference type="EMBL" id="KAH7147075.1"/>
    </source>
</evidence>
<name>A0A9P9J774_9HYPO</name>
<dbReference type="Proteomes" id="UP000717696">
    <property type="component" value="Unassembled WGS sequence"/>
</dbReference>
<dbReference type="EMBL" id="JAGMUU010000008">
    <property type="protein sequence ID" value="KAH7147075.1"/>
    <property type="molecule type" value="Genomic_DNA"/>
</dbReference>